<dbReference type="GO" id="GO:0005886">
    <property type="term" value="C:plasma membrane"/>
    <property type="evidence" value="ECO:0007669"/>
    <property type="project" value="UniProtKB-SubCell"/>
</dbReference>
<evidence type="ECO:0000256" key="6">
    <source>
        <dbReference type="SAM" id="Phobius"/>
    </source>
</evidence>
<evidence type="ECO:0000256" key="3">
    <source>
        <dbReference type="ARBA" id="ARBA00022692"/>
    </source>
</evidence>
<dbReference type="InterPro" id="IPR051542">
    <property type="entry name" value="Hydrogenase_cytochrome"/>
</dbReference>
<dbReference type="AlphaFoldDB" id="A0A074MEK1"/>
<feature type="transmembrane region" description="Helical" evidence="6">
    <location>
        <begin position="42"/>
        <end position="59"/>
    </location>
</feature>
<organism evidence="8 9">
    <name type="scientific">Erythrobacter longus</name>
    <dbReference type="NCBI Taxonomy" id="1044"/>
    <lineage>
        <taxon>Bacteria</taxon>
        <taxon>Pseudomonadati</taxon>
        <taxon>Pseudomonadota</taxon>
        <taxon>Alphaproteobacteria</taxon>
        <taxon>Sphingomonadales</taxon>
        <taxon>Erythrobacteraceae</taxon>
        <taxon>Erythrobacter/Porphyrobacter group</taxon>
        <taxon>Erythrobacter</taxon>
    </lineage>
</organism>
<keyword evidence="9" id="KW-1185">Reference proteome</keyword>
<dbReference type="Pfam" id="PF01292">
    <property type="entry name" value="Ni_hydr_CYTB"/>
    <property type="match status" value="1"/>
</dbReference>
<keyword evidence="2" id="KW-1003">Cell membrane</keyword>
<dbReference type="Proteomes" id="UP000027647">
    <property type="component" value="Unassembled WGS sequence"/>
</dbReference>
<keyword evidence="3 6" id="KW-0812">Transmembrane</keyword>
<dbReference type="PANTHER" id="PTHR30485">
    <property type="entry name" value="NI/FE-HYDROGENASE 1 B-TYPE CYTOCHROME SUBUNIT"/>
    <property type="match status" value="1"/>
</dbReference>
<sequence length="221" mass="24007">MTTHAVRIWDWPVRLTHWSFALLLPAMYITAENSEWGWHMRLGHVLLTLIIFRVIWGLIGTDTARFSSFVKGPVALLTYLRGGYPHKEHKGHNPLGAFAVLALLGLMLAQVSMGLFAGDPYDGATGPLNPLVGVGTADFLTETHEWFFWVVFGMVGLHITTVGLYGAFQAQNLIGPMIAGKGEKALSVEDNPPAPWGRALGALAVSGGIAFWVYLGAPLLT</sequence>
<feature type="transmembrane region" description="Helical" evidence="6">
    <location>
        <begin position="146"/>
        <end position="168"/>
    </location>
</feature>
<feature type="transmembrane region" description="Helical" evidence="6">
    <location>
        <begin position="95"/>
        <end position="117"/>
    </location>
</feature>
<evidence type="ECO:0000313" key="9">
    <source>
        <dbReference type="Proteomes" id="UP000027647"/>
    </source>
</evidence>
<feature type="transmembrane region" description="Helical" evidence="6">
    <location>
        <begin position="196"/>
        <end position="215"/>
    </location>
</feature>
<dbReference type="GO" id="GO:0009055">
    <property type="term" value="F:electron transfer activity"/>
    <property type="evidence" value="ECO:0007669"/>
    <property type="project" value="InterPro"/>
</dbReference>
<evidence type="ECO:0000259" key="7">
    <source>
        <dbReference type="Pfam" id="PF01292"/>
    </source>
</evidence>
<comment type="caution">
    <text evidence="8">The sequence shown here is derived from an EMBL/GenBank/DDBJ whole genome shotgun (WGS) entry which is preliminary data.</text>
</comment>
<dbReference type="SUPFAM" id="SSF81342">
    <property type="entry name" value="Transmembrane di-heme cytochromes"/>
    <property type="match status" value="1"/>
</dbReference>
<feature type="transmembrane region" description="Helical" evidence="6">
    <location>
        <begin position="12"/>
        <end position="30"/>
    </location>
</feature>
<dbReference type="GO" id="GO:0022904">
    <property type="term" value="P:respiratory electron transport chain"/>
    <property type="evidence" value="ECO:0007669"/>
    <property type="project" value="InterPro"/>
</dbReference>
<evidence type="ECO:0000256" key="1">
    <source>
        <dbReference type="ARBA" id="ARBA00004651"/>
    </source>
</evidence>
<dbReference type="STRING" id="1044.EH31_04290"/>
<evidence type="ECO:0000256" key="4">
    <source>
        <dbReference type="ARBA" id="ARBA00022989"/>
    </source>
</evidence>
<accession>A0A074MEK1</accession>
<keyword evidence="5 6" id="KW-0472">Membrane</keyword>
<gene>
    <name evidence="8" type="ORF">EH31_04290</name>
</gene>
<evidence type="ECO:0000256" key="2">
    <source>
        <dbReference type="ARBA" id="ARBA00022475"/>
    </source>
</evidence>
<dbReference type="OrthoDB" id="196472at2"/>
<dbReference type="RefSeq" id="WP_034958258.1">
    <property type="nucleotide sequence ID" value="NZ_JMIW01000001.1"/>
</dbReference>
<feature type="domain" description="Cytochrome b561 bacterial/Ni-hydrogenase" evidence="7">
    <location>
        <begin position="9"/>
        <end position="180"/>
    </location>
</feature>
<proteinExistence type="predicted"/>
<dbReference type="eggNOG" id="COG3658">
    <property type="taxonomic scope" value="Bacteria"/>
</dbReference>
<evidence type="ECO:0000313" key="8">
    <source>
        <dbReference type="EMBL" id="KEO91899.1"/>
    </source>
</evidence>
<reference evidence="8 9" key="1">
    <citation type="submission" date="2014-04" db="EMBL/GenBank/DDBJ databases">
        <title>A comprehensive comparison of genomes of Erythrobacter spp. strains.</title>
        <authorList>
            <person name="Zheng Q."/>
        </authorList>
    </citation>
    <scope>NUCLEOTIDE SEQUENCE [LARGE SCALE GENOMIC DNA]</scope>
    <source>
        <strain evidence="8 9">DSM 6997</strain>
    </source>
</reference>
<dbReference type="GO" id="GO:0020037">
    <property type="term" value="F:heme binding"/>
    <property type="evidence" value="ECO:0007669"/>
    <property type="project" value="TreeGrafter"/>
</dbReference>
<dbReference type="InterPro" id="IPR011577">
    <property type="entry name" value="Cyt_b561_bac/Ni-Hgenase"/>
</dbReference>
<dbReference type="Gene3D" id="1.20.950.20">
    <property type="entry name" value="Transmembrane di-heme cytochromes, Chain C"/>
    <property type="match status" value="1"/>
</dbReference>
<name>A0A074MEK1_ERYLO</name>
<dbReference type="EMBL" id="JMIW01000001">
    <property type="protein sequence ID" value="KEO91899.1"/>
    <property type="molecule type" value="Genomic_DNA"/>
</dbReference>
<protein>
    <submittedName>
        <fullName evidence="8">Membrane protein</fullName>
    </submittedName>
</protein>
<dbReference type="InterPro" id="IPR016174">
    <property type="entry name" value="Di-haem_cyt_TM"/>
</dbReference>
<comment type="subcellular location">
    <subcellularLocation>
        <location evidence="1">Cell membrane</location>
        <topology evidence="1">Multi-pass membrane protein</topology>
    </subcellularLocation>
</comment>
<keyword evidence="4 6" id="KW-1133">Transmembrane helix</keyword>
<evidence type="ECO:0000256" key="5">
    <source>
        <dbReference type="ARBA" id="ARBA00023136"/>
    </source>
</evidence>
<dbReference type="PANTHER" id="PTHR30485:SF2">
    <property type="entry name" value="BLL0597 PROTEIN"/>
    <property type="match status" value="1"/>
</dbReference>